<dbReference type="AlphaFoldDB" id="A0AAD8MZN2"/>
<reference evidence="2" key="2">
    <citation type="submission" date="2023-05" db="EMBL/GenBank/DDBJ databases">
        <authorList>
            <person name="Schelkunov M.I."/>
        </authorList>
    </citation>
    <scope>NUCLEOTIDE SEQUENCE</scope>
    <source>
        <strain evidence="2">Hsosn_3</strain>
        <tissue evidence="2">Leaf</tissue>
    </source>
</reference>
<dbReference type="InterPro" id="IPR001611">
    <property type="entry name" value="Leu-rich_rpt"/>
</dbReference>
<dbReference type="EMBL" id="JAUIZM010000002">
    <property type="protein sequence ID" value="KAK1396180.1"/>
    <property type="molecule type" value="Genomic_DNA"/>
</dbReference>
<evidence type="ECO:0000313" key="2">
    <source>
        <dbReference type="EMBL" id="KAK1396180.1"/>
    </source>
</evidence>
<dbReference type="Pfam" id="PF12937">
    <property type="entry name" value="F-box-like"/>
    <property type="match status" value="1"/>
</dbReference>
<dbReference type="Gene3D" id="1.20.1280.50">
    <property type="match status" value="1"/>
</dbReference>
<dbReference type="Pfam" id="PF13516">
    <property type="entry name" value="LRR_6"/>
    <property type="match status" value="1"/>
</dbReference>
<proteinExistence type="predicted"/>
<feature type="domain" description="F-box" evidence="1">
    <location>
        <begin position="14"/>
        <end position="54"/>
    </location>
</feature>
<dbReference type="Gene3D" id="3.80.10.10">
    <property type="entry name" value="Ribonuclease Inhibitor"/>
    <property type="match status" value="2"/>
</dbReference>
<organism evidence="2 3">
    <name type="scientific">Heracleum sosnowskyi</name>
    <dbReference type="NCBI Taxonomy" id="360622"/>
    <lineage>
        <taxon>Eukaryota</taxon>
        <taxon>Viridiplantae</taxon>
        <taxon>Streptophyta</taxon>
        <taxon>Embryophyta</taxon>
        <taxon>Tracheophyta</taxon>
        <taxon>Spermatophyta</taxon>
        <taxon>Magnoliopsida</taxon>
        <taxon>eudicotyledons</taxon>
        <taxon>Gunneridae</taxon>
        <taxon>Pentapetalae</taxon>
        <taxon>asterids</taxon>
        <taxon>campanulids</taxon>
        <taxon>Apiales</taxon>
        <taxon>Apiaceae</taxon>
        <taxon>Apioideae</taxon>
        <taxon>apioid superclade</taxon>
        <taxon>Tordylieae</taxon>
        <taxon>Tordyliinae</taxon>
        <taxon>Heracleum</taxon>
    </lineage>
</organism>
<evidence type="ECO:0000259" key="1">
    <source>
        <dbReference type="Pfam" id="PF12937"/>
    </source>
</evidence>
<dbReference type="InterPro" id="IPR032675">
    <property type="entry name" value="LRR_dom_sf"/>
</dbReference>
<protein>
    <submittedName>
        <fullName evidence="2">F-box protein FBW2</fullName>
    </submittedName>
</protein>
<dbReference type="Proteomes" id="UP001237642">
    <property type="component" value="Unassembled WGS sequence"/>
</dbReference>
<dbReference type="FunFam" id="1.20.1280.50:FF:000022">
    <property type="entry name" value="F-box protein FBW2"/>
    <property type="match status" value="1"/>
</dbReference>
<gene>
    <name evidence="2" type="ORF">POM88_006043</name>
</gene>
<dbReference type="SUPFAM" id="SSF52047">
    <property type="entry name" value="RNI-like"/>
    <property type="match status" value="1"/>
</dbReference>
<reference evidence="2" key="1">
    <citation type="submission" date="2023-02" db="EMBL/GenBank/DDBJ databases">
        <title>Genome of toxic invasive species Heracleum sosnowskyi carries increased number of genes despite the absence of recent whole-genome duplications.</title>
        <authorList>
            <person name="Schelkunov M."/>
            <person name="Shtratnikova V."/>
            <person name="Makarenko M."/>
            <person name="Klepikova A."/>
            <person name="Omelchenko D."/>
            <person name="Novikova G."/>
            <person name="Obukhova E."/>
            <person name="Bogdanov V."/>
            <person name="Penin A."/>
            <person name="Logacheva M."/>
        </authorList>
    </citation>
    <scope>NUCLEOTIDE SEQUENCE</scope>
    <source>
        <strain evidence="2">Hsosn_3</strain>
        <tissue evidence="2">Leaf</tissue>
    </source>
</reference>
<dbReference type="PANTHER" id="PTHR38926">
    <property type="entry name" value="F-BOX DOMAIN CONTAINING PROTEIN, EXPRESSED"/>
    <property type="match status" value="1"/>
</dbReference>
<accession>A0AAD8MZN2</accession>
<name>A0AAD8MZN2_9APIA</name>
<comment type="caution">
    <text evidence="2">The sequence shown here is derived from an EMBL/GenBank/DDBJ whole genome shotgun (WGS) entry which is preliminary data.</text>
</comment>
<keyword evidence="3" id="KW-1185">Reference proteome</keyword>
<dbReference type="InterPro" id="IPR001810">
    <property type="entry name" value="F-box_dom"/>
</dbReference>
<sequence>MESADQRGWDELIPEVLGSIFSNLSLEDVLTVVPIVCKSWYKVVMGPYCWQIIDIEEWSDHQCHLNQIERMLWLLIPRTNGSFRKLSVSRLQYDHAFSFIADNSHSLQILRLTRSKISDSIVEQLADRLSSLTFLDLSYCDKIGTRALEAIGKHCKSLVGLCFNMHPLDMWEKPSKKDEAHAIATTMTKLKHLELTYICIDTTSVLEIICNCPNLEFIDVRGNWDVKLDNKWLKDKFSKLTVLGPHVVDHLEKHCCYECEDSSNYSDSDYGSWDESDDDGRLEIILYQGQDEDCDDGWPPSP</sequence>
<evidence type="ECO:0000313" key="3">
    <source>
        <dbReference type="Proteomes" id="UP001237642"/>
    </source>
</evidence>
<dbReference type="PANTHER" id="PTHR38926:SF80">
    <property type="entry name" value="F-BOX DOMAIN, LEUCINE-RICH REPEAT DOMAIN SUPERFAMILY"/>
    <property type="match status" value="1"/>
</dbReference>